<evidence type="ECO:0000256" key="1">
    <source>
        <dbReference type="SAM" id="SignalP"/>
    </source>
</evidence>
<keyword evidence="1" id="KW-0732">Signal</keyword>
<dbReference type="AlphaFoldDB" id="A0A948TEY3"/>
<protein>
    <recommendedName>
        <fullName evidence="4">Autotransporter outer membrane beta-barrel domain-containing protein</fullName>
    </recommendedName>
</protein>
<sequence>MKQTNNALKFLLAQYRAIFKNAYVKGLASAAIVTAGLALAGTAQAAPVEIDGTNVNIPTDKATGASFDGEINRGEIFINKSGNYVNNLTINGGSLNSATLKDTPEELKGHLMVAGTITVNDGGTLNLSASGNGWGIMGWDGSTDDKTVDTNAHLGALVVNGGTVINTQSQIQLGSITFNGAKVTVGGNFNRTTQSAARWVDNAFINAEDSGSTGGEFTITGGSEVILNAGGSLMGHEVNVDNSTITFASGSTAMEYYAKGELSQNKNTAMIFAFADEADNDAAVLNLNNGAEVVVEEGGAGGLFMVSNVDSGASINFNSGSEVTVKNGGELVLGQRPFKTGSSTYKGDHVINFNDGSVLTNEGTLTFIKASSGPVTTNVNTGSHIINSGEESRTHIESGNTVIMNGGTLTNEGTLDIQQGGKLQIAETYSENAQTGEVINDGVVTLGGNINVDGQIRVSSGSTLELASGTNLGVSRNEATGDTGFIIVQGNIGDRINSTLKVDAATLKSFLQSGDTPIIGQGQDKAGSVFLNIATLDFGTAANLNDFSYYGASGSRAQAGKIVVRSDSTITADTLAINKALTIEDVNDSHKVEDRLHLDANTFKVFATASNLASINKANGILGFKDATVHSNLDVQYNGNTPLQVGNTYYLEAYTKNEADGTLSPADGTITGREFNLVSGGSLNVNAGNWTAAQAITVGSGATITVDTARDTNTKLTDSSLTLNGLVFDLSDASSNPTVTVKNTAGQKTGDTYYSSTLDLTAGVSVSKTGGSSASGSIITDGSGATILLNGSNVTDILADGSGTKNNLHYVGLAAYKGGVLDVNSAVSANYDDFVSGDGSTIASGDISFSGGGVFKAPSLTLTGKASTDGSTGTTLDIGSGVINVDTLTLNESGANTVTGDTKTVLQSGNLEVAQSFTAQSDILQVSGAHVYLDTGDAATTGSLAIKDLLITAGSFNVDQGTWNSYTSNVTVNGG</sequence>
<organism evidence="2 3">
    <name type="scientific">Candidatus Anaerobiospirillum pullicola</name>
    <dbReference type="NCBI Taxonomy" id="2838451"/>
    <lineage>
        <taxon>Bacteria</taxon>
        <taxon>Pseudomonadati</taxon>
        <taxon>Pseudomonadota</taxon>
        <taxon>Gammaproteobacteria</taxon>
        <taxon>Aeromonadales</taxon>
        <taxon>Succinivibrionaceae</taxon>
        <taxon>Anaerobiospirillum</taxon>
    </lineage>
</organism>
<reference evidence="2" key="1">
    <citation type="journal article" date="2021" name="PeerJ">
        <title>Extensive microbial diversity within the chicken gut microbiome revealed by metagenomics and culture.</title>
        <authorList>
            <person name="Gilroy R."/>
            <person name="Ravi A."/>
            <person name="Getino M."/>
            <person name="Pursley I."/>
            <person name="Horton D.L."/>
            <person name="Alikhan N.F."/>
            <person name="Baker D."/>
            <person name="Gharbi K."/>
            <person name="Hall N."/>
            <person name="Watson M."/>
            <person name="Adriaenssens E.M."/>
            <person name="Foster-Nyarko E."/>
            <person name="Jarju S."/>
            <person name="Secka A."/>
            <person name="Antonio M."/>
            <person name="Oren A."/>
            <person name="Chaudhuri R.R."/>
            <person name="La Ragione R."/>
            <person name="Hildebrand F."/>
            <person name="Pallen M.J."/>
        </authorList>
    </citation>
    <scope>NUCLEOTIDE SEQUENCE</scope>
    <source>
        <strain evidence="2">378</strain>
    </source>
</reference>
<feature type="signal peptide" evidence="1">
    <location>
        <begin position="1"/>
        <end position="45"/>
    </location>
</feature>
<comment type="caution">
    <text evidence="2">The sequence shown here is derived from an EMBL/GenBank/DDBJ whole genome shotgun (WGS) entry which is preliminary data.</text>
</comment>
<evidence type="ECO:0000313" key="2">
    <source>
        <dbReference type="EMBL" id="MBU3843616.1"/>
    </source>
</evidence>
<evidence type="ECO:0008006" key="4">
    <source>
        <dbReference type="Google" id="ProtNLM"/>
    </source>
</evidence>
<dbReference type="Proteomes" id="UP000733611">
    <property type="component" value="Unassembled WGS sequence"/>
</dbReference>
<reference evidence="2" key="2">
    <citation type="submission" date="2021-04" db="EMBL/GenBank/DDBJ databases">
        <authorList>
            <person name="Gilroy R."/>
        </authorList>
    </citation>
    <scope>NUCLEOTIDE SEQUENCE</scope>
    <source>
        <strain evidence="2">378</strain>
    </source>
</reference>
<accession>A0A948TEY3</accession>
<feature type="chain" id="PRO_5037669507" description="Autotransporter outer membrane beta-barrel domain-containing protein" evidence="1">
    <location>
        <begin position="46"/>
        <end position="975"/>
    </location>
</feature>
<name>A0A948TEY3_9GAMM</name>
<proteinExistence type="predicted"/>
<feature type="non-terminal residue" evidence="2">
    <location>
        <position position="975"/>
    </location>
</feature>
<dbReference type="EMBL" id="JAHLFE010000035">
    <property type="protein sequence ID" value="MBU3843616.1"/>
    <property type="molecule type" value="Genomic_DNA"/>
</dbReference>
<evidence type="ECO:0000313" key="3">
    <source>
        <dbReference type="Proteomes" id="UP000733611"/>
    </source>
</evidence>
<gene>
    <name evidence="2" type="ORF">H9847_01900</name>
</gene>